<evidence type="ECO:0000313" key="9">
    <source>
        <dbReference type="EMBL" id="MBP2023608.1"/>
    </source>
</evidence>
<comment type="function">
    <text evidence="8">Involved in the regulation of the intracellular balance of NAD and NADP, and is a key enzyme in the biosynthesis of NADP. Catalyzes specifically the phosphorylation on 2'-hydroxyl of the adenosine moiety of NAD to yield NADP.</text>
</comment>
<feature type="binding site" evidence="8">
    <location>
        <position position="164"/>
    </location>
    <ligand>
        <name>NAD(+)</name>
        <dbReference type="ChEBI" id="CHEBI:57540"/>
    </ligand>
</feature>
<dbReference type="InterPro" id="IPR016064">
    <property type="entry name" value="NAD/diacylglycerol_kinase_sf"/>
</dbReference>
<reference evidence="9 10" key="1">
    <citation type="submission" date="2021-03" db="EMBL/GenBank/DDBJ databases">
        <title>Genomic Encyclopedia of Type Strains, Phase IV (KMG-IV): sequencing the most valuable type-strain genomes for metagenomic binning, comparative biology and taxonomic classification.</title>
        <authorList>
            <person name="Goeker M."/>
        </authorList>
    </citation>
    <scope>NUCLEOTIDE SEQUENCE [LARGE SCALE GENOMIC DNA]</scope>
    <source>
        <strain evidence="9 10">DSM 28650</strain>
    </source>
</reference>
<evidence type="ECO:0000256" key="8">
    <source>
        <dbReference type="HAMAP-Rule" id="MF_00361"/>
    </source>
</evidence>
<keyword evidence="5 8" id="KW-0521">NADP</keyword>
<keyword evidence="2 8" id="KW-0547">Nucleotide-binding</keyword>
<dbReference type="GO" id="GO:0003951">
    <property type="term" value="F:NAD+ kinase activity"/>
    <property type="evidence" value="ECO:0007669"/>
    <property type="project" value="UniProtKB-EC"/>
</dbReference>
<evidence type="ECO:0000256" key="5">
    <source>
        <dbReference type="ARBA" id="ARBA00022857"/>
    </source>
</evidence>
<name>A0ABS4K741_9CLOT</name>
<keyword evidence="3 8" id="KW-0418">Kinase</keyword>
<evidence type="ECO:0000256" key="3">
    <source>
        <dbReference type="ARBA" id="ARBA00022777"/>
    </source>
</evidence>
<comment type="subcellular location">
    <subcellularLocation>
        <location evidence="8">Cytoplasm</location>
    </subcellularLocation>
</comment>
<evidence type="ECO:0000256" key="1">
    <source>
        <dbReference type="ARBA" id="ARBA00022679"/>
    </source>
</evidence>
<dbReference type="InterPro" id="IPR002504">
    <property type="entry name" value="NADK"/>
</dbReference>
<dbReference type="EC" id="2.7.1.23" evidence="8"/>
<feature type="binding site" evidence="8">
    <location>
        <position position="162"/>
    </location>
    <ligand>
        <name>NAD(+)</name>
        <dbReference type="ChEBI" id="CHEBI:57540"/>
    </ligand>
</feature>
<dbReference type="Gene3D" id="3.40.50.10330">
    <property type="entry name" value="Probable inorganic polyphosphate/atp-NAD kinase, domain 1"/>
    <property type="match status" value="1"/>
</dbReference>
<comment type="caution">
    <text evidence="8">Lacks conserved residue(s) required for the propagation of feature annotation.</text>
</comment>
<keyword evidence="1 8" id="KW-0808">Transferase</keyword>
<dbReference type="Gene3D" id="2.60.200.30">
    <property type="entry name" value="Probable inorganic polyphosphate/atp-NAD kinase, domain 2"/>
    <property type="match status" value="1"/>
</dbReference>
<feature type="binding site" evidence="8">
    <location>
        <begin position="134"/>
        <end position="135"/>
    </location>
    <ligand>
        <name>NAD(+)</name>
        <dbReference type="ChEBI" id="CHEBI:57540"/>
    </ligand>
</feature>
<dbReference type="SUPFAM" id="SSF111331">
    <property type="entry name" value="NAD kinase/diacylglycerol kinase-like"/>
    <property type="match status" value="1"/>
</dbReference>
<keyword evidence="4 8" id="KW-0067">ATP-binding</keyword>
<protein>
    <recommendedName>
        <fullName evidence="8">NAD kinase</fullName>
        <ecNumber evidence="8">2.7.1.23</ecNumber>
    </recommendedName>
    <alternativeName>
        <fullName evidence="8">ATP-dependent NAD kinase</fullName>
    </alternativeName>
</protein>
<keyword evidence="6 8" id="KW-0520">NAD</keyword>
<organism evidence="9 10">
    <name type="scientific">Clostridium punense</name>
    <dbReference type="NCBI Taxonomy" id="1054297"/>
    <lineage>
        <taxon>Bacteria</taxon>
        <taxon>Bacillati</taxon>
        <taxon>Bacillota</taxon>
        <taxon>Clostridia</taxon>
        <taxon>Eubacteriales</taxon>
        <taxon>Clostridiaceae</taxon>
        <taxon>Clostridium</taxon>
    </lineage>
</organism>
<dbReference type="RefSeq" id="WP_209649853.1">
    <property type="nucleotide sequence ID" value="NZ_JAGGLL010000033.1"/>
</dbReference>
<comment type="cofactor">
    <cofactor evidence="8">
        <name>a divalent metal cation</name>
        <dbReference type="ChEBI" id="CHEBI:60240"/>
    </cofactor>
</comment>
<dbReference type="HAMAP" id="MF_00361">
    <property type="entry name" value="NAD_kinase"/>
    <property type="match status" value="1"/>
</dbReference>
<sequence length="284" mass="32252">MRKIGININSDKDEDGKILEHVCKIINKYFPLSELFIYKDSINLHEEFSKELDLLIALGGDGTILRVARAIEKYEVPILGVNIGHLGFLASVEITELEEAIKNLQLGKYYFENRMMLKCTLPKRGEDNYYIALNDIVINRGTLSRVVNYEIFIDDSFYARYKADGLIISTPTGSTAYSLSAGGPVIYPTLDVITLTPVCPIYFGINTIVLDPKNKINIKIKANHEKVYLTSDGQHLLQLNNDDEVVVEALSRKCKLIKFDNYDYFSILRKKIVLRSRDCEGDNL</sequence>
<dbReference type="EMBL" id="JAGGLL010000033">
    <property type="protein sequence ID" value="MBP2023608.1"/>
    <property type="molecule type" value="Genomic_DNA"/>
</dbReference>
<keyword evidence="8" id="KW-0963">Cytoplasm</keyword>
<dbReference type="PANTHER" id="PTHR20275:SF0">
    <property type="entry name" value="NAD KINASE"/>
    <property type="match status" value="1"/>
</dbReference>
<feature type="binding site" evidence="8">
    <location>
        <position position="66"/>
    </location>
    <ligand>
        <name>NAD(+)</name>
        <dbReference type="ChEBI" id="CHEBI:57540"/>
    </ligand>
</feature>
<feature type="binding site" evidence="8">
    <location>
        <position position="234"/>
    </location>
    <ligand>
        <name>NAD(+)</name>
        <dbReference type="ChEBI" id="CHEBI:57540"/>
    </ligand>
</feature>
<accession>A0ABS4K741</accession>
<dbReference type="InterPro" id="IPR017438">
    <property type="entry name" value="ATP-NAD_kinase_N"/>
</dbReference>
<feature type="binding site" evidence="8">
    <location>
        <begin position="175"/>
        <end position="180"/>
    </location>
    <ligand>
        <name>NAD(+)</name>
        <dbReference type="ChEBI" id="CHEBI:57540"/>
    </ligand>
</feature>
<dbReference type="PANTHER" id="PTHR20275">
    <property type="entry name" value="NAD KINASE"/>
    <property type="match status" value="1"/>
</dbReference>
<comment type="catalytic activity">
    <reaction evidence="7 8">
        <text>NAD(+) + ATP = ADP + NADP(+) + H(+)</text>
        <dbReference type="Rhea" id="RHEA:18629"/>
        <dbReference type="ChEBI" id="CHEBI:15378"/>
        <dbReference type="ChEBI" id="CHEBI:30616"/>
        <dbReference type="ChEBI" id="CHEBI:57540"/>
        <dbReference type="ChEBI" id="CHEBI:58349"/>
        <dbReference type="ChEBI" id="CHEBI:456216"/>
        <dbReference type="EC" id="2.7.1.23"/>
    </reaction>
</comment>
<evidence type="ECO:0000256" key="2">
    <source>
        <dbReference type="ARBA" id="ARBA00022741"/>
    </source>
</evidence>
<feature type="binding site" evidence="8">
    <location>
        <begin position="61"/>
        <end position="62"/>
    </location>
    <ligand>
        <name>NAD(+)</name>
        <dbReference type="ChEBI" id="CHEBI:57540"/>
    </ligand>
</feature>
<evidence type="ECO:0000313" key="10">
    <source>
        <dbReference type="Proteomes" id="UP001519308"/>
    </source>
</evidence>
<gene>
    <name evidence="8" type="primary">nadK</name>
    <name evidence="9" type="ORF">J2Z44_003447</name>
</gene>
<evidence type="ECO:0000256" key="4">
    <source>
        <dbReference type="ARBA" id="ARBA00022840"/>
    </source>
</evidence>
<dbReference type="Proteomes" id="UP001519308">
    <property type="component" value="Unassembled WGS sequence"/>
</dbReference>
<evidence type="ECO:0000256" key="7">
    <source>
        <dbReference type="ARBA" id="ARBA00047925"/>
    </source>
</evidence>
<proteinExistence type="inferred from homology"/>
<evidence type="ECO:0000256" key="6">
    <source>
        <dbReference type="ARBA" id="ARBA00023027"/>
    </source>
</evidence>
<feature type="binding site" evidence="8">
    <location>
        <position position="145"/>
    </location>
    <ligand>
        <name>NAD(+)</name>
        <dbReference type="ChEBI" id="CHEBI:57540"/>
    </ligand>
</feature>
<comment type="caution">
    <text evidence="9">The sequence shown here is derived from an EMBL/GenBank/DDBJ whole genome shotgun (WGS) entry which is preliminary data.</text>
</comment>
<feature type="active site" description="Proton acceptor" evidence="8">
    <location>
        <position position="61"/>
    </location>
</feature>
<dbReference type="Pfam" id="PF20143">
    <property type="entry name" value="NAD_kinase_C"/>
    <property type="match status" value="1"/>
</dbReference>
<keyword evidence="10" id="KW-1185">Reference proteome</keyword>
<comment type="similarity">
    <text evidence="8">Belongs to the NAD kinase family.</text>
</comment>
<dbReference type="Pfam" id="PF01513">
    <property type="entry name" value="NAD_kinase"/>
    <property type="match status" value="1"/>
</dbReference>
<dbReference type="InterPro" id="IPR017437">
    <property type="entry name" value="ATP-NAD_kinase_PpnK-typ_C"/>
</dbReference>